<keyword evidence="2" id="KW-0472">Membrane</keyword>
<gene>
    <name evidence="3" type="ORF">Cme02nite_45290</name>
</gene>
<dbReference type="AlphaFoldDB" id="A0A8J3L866"/>
<feature type="transmembrane region" description="Helical" evidence="2">
    <location>
        <begin position="33"/>
        <end position="57"/>
    </location>
</feature>
<comment type="caution">
    <text evidence="3">The sequence shown here is derived from an EMBL/GenBank/DDBJ whole genome shotgun (WGS) entry which is preliminary data.</text>
</comment>
<name>A0A8J3L866_9ACTN</name>
<keyword evidence="2" id="KW-0812">Transmembrane</keyword>
<evidence type="ECO:0000256" key="1">
    <source>
        <dbReference type="SAM" id="MobiDB-lite"/>
    </source>
</evidence>
<keyword evidence="4" id="KW-1185">Reference proteome</keyword>
<organism evidence="3 4">
    <name type="scientific">Catellatospora methionotrophica</name>
    <dbReference type="NCBI Taxonomy" id="121620"/>
    <lineage>
        <taxon>Bacteria</taxon>
        <taxon>Bacillati</taxon>
        <taxon>Actinomycetota</taxon>
        <taxon>Actinomycetes</taxon>
        <taxon>Micromonosporales</taxon>
        <taxon>Micromonosporaceae</taxon>
        <taxon>Catellatospora</taxon>
    </lineage>
</organism>
<proteinExistence type="predicted"/>
<keyword evidence="2" id="KW-1133">Transmembrane helix</keyword>
<evidence type="ECO:0000313" key="4">
    <source>
        <dbReference type="Proteomes" id="UP000660339"/>
    </source>
</evidence>
<reference evidence="3" key="1">
    <citation type="submission" date="2021-01" db="EMBL/GenBank/DDBJ databases">
        <title>Whole genome shotgun sequence of Catellatospora methionotrophica NBRC 14553.</title>
        <authorList>
            <person name="Komaki H."/>
            <person name="Tamura T."/>
        </authorList>
    </citation>
    <scope>NUCLEOTIDE SEQUENCE</scope>
    <source>
        <strain evidence="3">NBRC 14553</strain>
    </source>
</reference>
<evidence type="ECO:0000313" key="3">
    <source>
        <dbReference type="EMBL" id="GIG16197.1"/>
    </source>
</evidence>
<dbReference type="RefSeq" id="WP_166387758.1">
    <property type="nucleotide sequence ID" value="NZ_BAAATT010000010.1"/>
</dbReference>
<dbReference type="Proteomes" id="UP000660339">
    <property type="component" value="Unassembled WGS sequence"/>
</dbReference>
<feature type="region of interest" description="Disordered" evidence="1">
    <location>
        <begin position="1"/>
        <end position="25"/>
    </location>
</feature>
<sequence>MDEMPHRDDFHIGAPPPAPEPASRPAKRRRTSLFVGLIALAVLVLLAGGGLLVWVVLTKTPAGDVVASAVESPLVSAQKKCAPGNSYAKIGDGGNTLTLQSEGEEDPGISYTQLRCFLDELKVSDAVRSEIGQTRALDGKQNGEWGKFKASWRYHPDSGLNMVVTMP</sequence>
<evidence type="ECO:0000256" key="2">
    <source>
        <dbReference type="SAM" id="Phobius"/>
    </source>
</evidence>
<protein>
    <submittedName>
        <fullName evidence="3">Uncharacterized protein</fullName>
    </submittedName>
</protein>
<feature type="compositionally biased region" description="Basic and acidic residues" evidence="1">
    <location>
        <begin position="1"/>
        <end position="11"/>
    </location>
</feature>
<dbReference type="EMBL" id="BONJ01000026">
    <property type="protein sequence ID" value="GIG16197.1"/>
    <property type="molecule type" value="Genomic_DNA"/>
</dbReference>
<accession>A0A8J3L866</accession>